<dbReference type="InterPro" id="IPR018094">
    <property type="entry name" value="Thymidylate_kinase"/>
</dbReference>
<keyword evidence="4 10" id="KW-0808">Transferase</keyword>
<evidence type="ECO:0000256" key="4">
    <source>
        <dbReference type="ARBA" id="ARBA00022679"/>
    </source>
</evidence>
<comment type="catalytic activity">
    <reaction evidence="9 10">
        <text>dTMP + ATP = dTDP + ADP</text>
        <dbReference type="Rhea" id="RHEA:13517"/>
        <dbReference type="ChEBI" id="CHEBI:30616"/>
        <dbReference type="ChEBI" id="CHEBI:58369"/>
        <dbReference type="ChEBI" id="CHEBI:63528"/>
        <dbReference type="ChEBI" id="CHEBI:456216"/>
        <dbReference type="EC" id="2.7.4.9"/>
    </reaction>
</comment>
<dbReference type="SUPFAM" id="SSF52540">
    <property type="entry name" value="P-loop containing nucleoside triphosphate hydrolases"/>
    <property type="match status" value="1"/>
</dbReference>
<gene>
    <name evidence="10 12" type="primary">tmk</name>
    <name evidence="12" type="ORF">P5F74_15060</name>
</gene>
<dbReference type="EMBL" id="JAROAS010000034">
    <property type="protein sequence ID" value="MED4129454.1"/>
    <property type="molecule type" value="Genomic_DNA"/>
</dbReference>
<comment type="caution">
    <text evidence="12">The sequence shown here is derived from an EMBL/GenBank/DDBJ whole genome shotgun (WGS) entry which is preliminary data.</text>
</comment>
<dbReference type="Pfam" id="PF02223">
    <property type="entry name" value="Thymidylate_kin"/>
    <property type="match status" value="1"/>
</dbReference>
<name>A0ABU6NPK7_9BACI</name>
<dbReference type="InterPro" id="IPR027417">
    <property type="entry name" value="P-loop_NTPase"/>
</dbReference>
<comment type="similarity">
    <text evidence="1 10">Belongs to the thymidylate kinase family.</text>
</comment>
<keyword evidence="8 10" id="KW-0067">ATP-binding</keyword>
<dbReference type="HAMAP" id="MF_00165">
    <property type="entry name" value="Thymidylate_kinase"/>
    <property type="match status" value="1"/>
</dbReference>
<feature type="binding site" evidence="10">
    <location>
        <begin position="10"/>
        <end position="17"/>
    </location>
    <ligand>
        <name>ATP</name>
        <dbReference type="ChEBI" id="CHEBI:30616"/>
    </ligand>
</feature>
<evidence type="ECO:0000256" key="6">
    <source>
        <dbReference type="ARBA" id="ARBA00022741"/>
    </source>
</evidence>
<dbReference type="PANTHER" id="PTHR10344">
    <property type="entry name" value="THYMIDYLATE KINASE"/>
    <property type="match status" value="1"/>
</dbReference>
<evidence type="ECO:0000256" key="2">
    <source>
        <dbReference type="ARBA" id="ARBA00012980"/>
    </source>
</evidence>
<evidence type="ECO:0000256" key="1">
    <source>
        <dbReference type="ARBA" id="ARBA00009776"/>
    </source>
</evidence>
<keyword evidence="7 10" id="KW-0418">Kinase</keyword>
<dbReference type="GO" id="GO:0004798">
    <property type="term" value="F:dTMP kinase activity"/>
    <property type="evidence" value="ECO:0007669"/>
    <property type="project" value="UniProtKB-EC"/>
</dbReference>
<feature type="domain" description="Thymidylate kinase-like" evidence="11">
    <location>
        <begin position="10"/>
        <end position="191"/>
    </location>
</feature>
<evidence type="ECO:0000313" key="12">
    <source>
        <dbReference type="EMBL" id="MED4129454.1"/>
    </source>
</evidence>
<dbReference type="Proteomes" id="UP001341820">
    <property type="component" value="Unassembled WGS sequence"/>
</dbReference>
<evidence type="ECO:0000256" key="7">
    <source>
        <dbReference type="ARBA" id="ARBA00022777"/>
    </source>
</evidence>
<evidence type="ECO:0000256" key="8">
    <source>
        <dbReference type="ARBA" id="ARBA00022840"/>
    </source>
</evidence>
<evidence type="ECO:0000256" key="10">
    <source>
        <dbReference type="HAMAP-Rule" id="MF_00165"/>
    </source>
</evidence>
<keyword evidence="6 10" id="KW-0547">Nucleotide-binding</keyword>
<keyword evidence="13" id="KW-1185">Reference proteome</keyword>
<dbReference type="EC" id="2.7.4.9" evidence="2 10"/>
<comment type="function">
    <text evidence="10">Phosphorylation of dTMP to form dTDP in both de novo and salvage pathways of dTTP synthesis.</text>
</comment>
<dbReference type="Gene3D" id="3.40.50.300">
    <property type="entry name" value="P-loop containing nucleotide triphosphate hydrolases"/>
    <property type="match status" value="1"/>
</dbReference>
<evidence type="ECO:0000259" key="11">
    <source>
        <dbReference type="Pfam" id="PF02223"/>
    </source>
</evidence>
<sequence length="203" mass="23024">MNGLLIAVCGLDGSGKTTQINLLKDWLEGLDQKVILTKQPTDNYRNDTRVRLYLDNGKCISMEGLAKLAAADRHLHVEEVIKPNLNEGGIVISDRYLYSSIAFFAARGLEVEYIKKLNSGVKTPDLTIYLDIKPDESLERVMMRDGENLKFEEQDDSVFKKVRHFFIEEALPKDALILDASNSKEIIHEEICRSVKKLLERGN</sequence>
<reference evidence="12 13" key="1">
    <citation type="submission" date="2023-03" db="EMBL/GenBank/DDBJ databases">
        <title>Bacillus Genome Sequencing.</title>
        <authorList>
            <person name="Dunlap C."/>
        </authorList>
    </citation>
    <scope>NUCLEOTIDE SEQUENCE [LARGE SCALE GENOMIC DNA]</scope>
    <source>
        <strain evidence="12 13">B-4107</strain>
    </source>
</reference>
<accession>A0ABU6NPK7</accession>
<proteinExistence type="inferred from homology"/>
<dbReference type="RefSeq" id="WP_144560098.1">
    <property type="nucleotide sequence ID" value="NZ_CP042163.1"/>
</dbReference>
<organism evidence="12 13">
    <name type="scientific">Shouchella miscanthi</name>
    <dbReference type="NCBI Taxonomy" id="2598861"/>
    <lineage>
        <taxon>Bacteria</taxon>
        <taxon>Bacillati</taxon>
        <taxon>Bacillota</taxon>
        <taxon>Bacilli</taxon>
        <taxon>Bacillales</taxon>
        <taxon>Bacillaceae</taxon>
        <taxon>Shouchella</taxon>
    </lineage>
</organism>
<evidence type="ECO:0000313" key="13">
    <source>
        <dbReference type="Proteomes" id="UP001341820"/>
    </source>
</evidence>
<keyword evidence="5 10" id="KW-0545">Nucleotide biosynthesis</keyword>
<dbReference type="NCBIfam" id="TIGR00041">
    <property type="entry name" value="DTMP_kinase"/>
    <property type="match status" value="1"/>
</dbReference>
<dbReference type="CDD" id="cd01672">
    <property type="entry name" value="TMPK"/>
    <property type="match status" value="1"/>
</dbReference>
<evidence type="ECO:0000256" key="9">
    <source>
        <dbReference type="ARBA" id="ARBA00048743"/>
    </source>
</evidence>
<evidence type="ECO:0000256" key="5">
    <source>
        <dbReference type="ARBA" id="ARBA00022727"/>
    </source>
</evidence>
<dbReference type="PANTHER" id="PTHR10344:SF4">
    <property type="entry name" value="UMP-CMP KINASE 2, MITOCHONDRIAL"/>
    <property type="match status" value="1"/>
</dbReference>
<protein>
    <recommendedName>
        <fullName evidence="3 10">Thymidylate kinase</fullName>
        <ecNumber evidence="2 10">2.7.4.9</ecNumber>
    </recommendedName>
    <alternativeName>
        <fullName evidence="10">dTMP kinase</fullName>
    </alternativeName>
</protein>
<evidence type="ECO:0000256" key="3">
    <source>
        <dbReference type="ARBA" id="ARBA00017144"/>
    </source>
</evidence>
<dbReference type="InterPro" id="IPR039430">
    <property type="entry name" value="Thymidylate_kin-like_dom"/>
</dbReference>